<dbReference type="InterPro" id="IPR052514">
    <property type="entry name" value="SAM-dependent_MTase"/>
</dbReference>
<dbReference type="PANTHER" id="PTHR34203">
    <property type="entry name" value="METHYLTRANSFERASE, FKBM FAMILY PROTEIN"/>
    <property type="match status" value="1"/>
</dbReference>
<dbReference type="AlphaFoldDB" id="A0A2M8J0N9"/>
<dbReference type="OrthoDB" id="9812600at2"/>
<evidence type="ECO:0000313" key="3">
    <source>
        <dbReference type="Proteomes" id="UP000231553"/>
    </source>
</evidence>
<proteinExistence type="predicted"/>
<dbReference type="InterPro" id="IPR006342">
    <property type="entry name" value="FkbM_mtfrase"/>
</dbReference>
<dbReference type="Proteomes" id="UP000231553">
    <property type="component" value="Unassembled WGS sequence"/>
</dbReference>
<organism evidence="2 3">
    <name type="scientific">Pseudooceanicola lipolyticus</name>
    <dbReference type="NCBI Taxonomy" id="2029104"/>
    <lineage>
        <taxon>Bacteria</taxon>
        <taxon>Pseudomonadati</taxon>
        <taxon>Pseudomonadota</taxon>
        <taxon>Alphaproteobacteria</taxon>
        <taxon>Rhodobacterales</taxon>
        <taxon>Paracoccaceae</taxon>
        <taxon>Pseudooceanicola</taxon>
    </lineage>
</organism>
<evidence type="ECO:0000313" key="2">
    <source>
        <dbReference type="EMBL" id="PJE36357.1"/>
    </source>
</evidence>
<comment type="caution">
    <text evidence="2">The sequence shown here is derived from an EMBL/GenBank/DDBJ whole genome shotgun (WGS) entry which is preliminary data.</text>
</comment>
<gene>
    <name evidence="2" type="ORF">CVM52_12575</name>
</gene>
<dbReference type="RefSeq" id="WP_100162843.1">
    <property type="nucleotide sequence ID" value="NZ_PGTB01000046.1"/>
</dbReference>
<dbReference type="NCBIfam" id="TIGR01444">
    <property type="entry name" value="fkbM_fam"/>
    <property type="match status" value="1"/>
</dbReference>
<protein>
    <recommendedName>
        <fullName evidence="1">Methyltransferase FkbM domain-containing protein</fullName>
    </recommendedName>
</protein>
<dbReference type="PANTHER" id="PTHR34203:SF15">
    <property type="entry name" value="SLL1173 PROTEIN"/>
    <property type="match status" value="1"/>
</dbReference>
<reference evidence="2 3" key="1">
    <citation type="journal article" date="2018" name="Int. J. Syst. Evol. Microbiol.">
        <title>Pseudooceanicola lipolyticus sp. nov., a marine alphaproteobacterium, reclassification of Oceanicola flagellatus as Pseudooceanicola flagellatus comb. nov. and emended description of the genus Pseudooceanicola.</title>
        <authorList>
            <person name="Huang M.-M."/>
            <person name="Guo L.-L."/>
            <person name="Wu Y.-H."/>
            <person name="Lai Q.-L."/>
            <person name="Shao Z.-Z."/>
            <person name="Wang C.-S."/>
            <person name="Wu M."/>
            <person name="Xu X.-W."/>
        </authorList>
    </citation>
    <scope>NUCLEOTIDE SEQUENCE [LARGE SCALE GENOMIC DNA]</scope>
    <source>
        <strain evidence="2 3">157</strain>
    </source>
</reference>
<dbReference type="Gene3D" id="3.40.50.150">
    <property type="entry name" value="Vaccinia Virus protein VP39"/>
    <property type="match status" value="1"/>
</dbReference>
<dbReference type="InterPro" id="IPR029063">
    <property type="entry name" value="SAM-dependent_MTases_sf"/>
</dbReference>
<sequence length="240" mass="25981">MAKDEDIAFATAVNEYGFYFVPQDYLGREVPDALLAGEVYEPKTIRLIQRLAGHGDVVTGGAFVGDFLPALSGALAGGALLHSFEPNPLSLLACRKTIAANRLHNVRLHPVAVGEAAGHLPLQLSSSAGTPMAARAKIATTAVKGETVDVPVARLDDLIGADRRVSVLHLDIEGHEWPALQGARRIIEADSPVIILEAAKRWVRRDYETRLRDSFPACRYLCAGVMERNAFFLPFDGDRG</sequence>
<evidence type="ECO:0000259" key="1">
    <source>
        <dbReference type="Pfam" id="PF05050"/>
    </source>
</evidence>
<accession>A0A2M8J0N9</accession>
<name>A0A2M8J0N9_9RHOB</name>
<dbReference type="EMBL" id="PGTB01000046">
    <property type="protein sequence ID" value="PJE36357.1"/>
    <property type="molecule type" value="Genomic_DNA"/>
</dbReference>
<keyword evidence="3" id="KW-1185">Reference proteome</keyword>
<dbReference type="SUPFAM" id="SSF53335">
    <property type="entry name" value="S-adenosyl-L-methionine-dependent methyltransferases"/>
    <property type="match status" value="1"/>
</dbReference>
<dbReference type="Pfam" id="PF05050">
    <property type="entry name" value="Methyltransf_21"/>
    <property type="match status" value="1"/>
</dbReference>
<feature type="domain" description="Methyltransferase FkbM" evidence="1">
    <location>
        <begin position="74"/>
        <end position="220"/>
    </location>
</feature>